<evidence type="ECO:0000313" key="1">
    <source>
        <dbReference type="EMBL" id="MET3643678.1"/>
    </source>
</evidence>
<dbReference type="RefSeq" id="WP_354279735.1">
    <property type="nucleotide sequence ID" value="NZ_JBEPMK010000001.1"/>
</dbReference>
<sequence>MISCKSVIGTAVIEIEKGVGLGEIHQVVVDKGVTLTFVVKSRQEDPSHALMIGNNIYGIGNFAATVKNSDALKAITQDELQLLVDKQGVIIDEIVITVDGNKIGRVTDYFIDNENEIGFLLVDPENDGEVFQIPKSQILMIGKEYIILNEECNTVEASAQAKMIDVPAKPRPALERVEQQAEIAVPQKVEPVAEPTFNEKPAPKKEINSWIPEMDTNIENDQNFDLDAMLANLKTSEDFSDLNSSMKVEETMPQEMPALESMAIESTSLKQLKEDEVTAETPKQSLEDIFASFSNNDTPKEVPVKRDEFQIPVEYETITEPVIHHQVVPMTVATDETKSYVDNQKRLLLGKKLQKNLLNSDGSVLLYAGEVVTEEMIDLLRRIDRRLLVRLAGSVG</sequence>
<protein>
    <submittedName>
        <fullName evidence="1">Uncharacterized protein YrrD</fullName>
    </submittedName>
</protein>
<dbReference type="EMBL" id="JBEPMK010000001">
    <property type="protein sequence ID" value="MET3643678.1"/>
    <property type="molecule type" value="Genomic_DNA"/>
</dbReference>
<proteinExistence type="predicted"/>
<name>A0ABV2JLB3_9STRE</name>
<comment type="caution">
    <text evidence="1">The sequence shown here is derived from an EMBL/GenBank/DDBJ whole genome shotgun (WGS) entry which is preliminary data.</text>
</comment>
<accession>A0ABV2JLB3</accession>
<evidence type="ECO:0000313" key="2">
    <source>
        <dbReference type="Proteomes" id="UP001549055"/>
    </source>
</evidence>
<dbReference type="Gene3D" id="2.30.30.240">
    <property type="entry name" value="PRC-barrel domain"/>
    <property type="match status" value="1"/>
</dbReference>
<dbReference type="Proteomes" id="UP001549055">
    <property type="component" value="Unassembled WGS sequence"/>
</dbReference>
<organism evidence="1 2">
    <name type="scientific">Streptococcus gallinaceus</name>
    <dbReference type="NCBI Taxonomy" id="165758"/>
    <lineage>
        <taxon>Bacteria</taxon>
        <taxon>Bacillati</taxon>
        <taxon>Bacillota</taxon>
        <taxon>Bacilli</taxon>
        <taxon>Lactobacillales</taxon>
        <taxon>Streptococcaceae</taxon>
        <taxon>Streptococcus</taxon>
    </lineage>
</organism>
<keyword evidence="2" id="KW-1185">Reference proteome</keyword>
<reference evidence="1 2" key="1">
    <citation type="submission" date="2024-06" db="EMBL/GenBank/DDBJ databases">
        <title>Genomic Encyclopedia of Type Strains, Phase IV (KMG-IV): sequencing the most valuable type-strain genomes for metagenomic binning, comparative biology and taxonomic classification.</title>
        <authorList>
            <person name="Goeker M."/>
        </authorList>
    </citation>
    <scope>NUCLEOTIDE SEQUENCE [LARGE SCALE GENOMIC DNA]</scope>
    <source>
        <strain evidence="1 2">DSM 15349</strain>
    </source>
</reference>
<dbReference type="SUPFAM" id="SSF50346">
    <property type="entry name" value="PRC-barrel domain"/>
    <property type="match status" value="1"/>
</dbReference>
<gene>
    <name evidence="1" type="ORF">ABID27_000295</name>
</gene>
<dbReference type="InterPro" id="IPR011033">
    <property type="entry name" value="PRC_barrel-like_sf"/>
</dbReference>